<keyword evidence="1" id="KW-0711">Selenium</keyword>
<dbReference type="PANTHER" id="PTHR30401">
    <property type="entry name" value="TRNA 2-SELENOURIDINE SYNTHASE"/>
    <property type="match status" value="1"/>
</dbReference>
<evidence type="ECO:0000256" key="1">
    <source>
        <dbReference type="ARBA" id="ARBA00023266"/>
    </source>
</evidence>
<dbReference type="RefSeq" id="WP_255507834.1">
    <property type="nucleotide sequence ID" value="NZ_JBHUEJ010000010.1"/>
</dbReference>
<dbReference type="Gene3D" id="3.40.250.10">
    <property type="entry name" value="Rhodanese-like domain"/>
    <property type="match status" value="1"/>
</dbReference>
<dbReference type="Pfam" id="PF00581">
    <property type="entry name" value="Rhodanese"/>
    <property type="match status" value="1"/>
</dbReference>
<reference evidence="4" key="1">
    <citation type="journal article" date="2019" name="Int. J. Syst. Evol. Microbiol.">
        <title>The Global Catalogue of Microorganisms (GCM) 10K type strain sequencing project: providing services to taxonomists for standard genome sequencing and annotation.</title>
        <authorList>
            <consortium name="The Broad Institute Genomics Platform"/>
            <consortium name="The Broad Institute Genome Sequencing Center for Infectious Disease"/>
            <person name="Wu L."/>
            <person name="Ma J."/>
        </authorList>
    </citation>
    <scope>NUCLEOTIDE SEQUENCE [LARGE SCALE GENOMIC DNA]</scope>
    <source>
        <strain evidence="4">LMG 29247</strain>
    </source>
</reference>
<dbReference type="InterPro" id="IPR058840">
    <property type="entry name" value="AAA_SelU"/>
</dbReference>
<dbReference type="NCBIfam" id="NF008752">
    <property type="entry name" value="PRK11784.1-4"/>
    <property type="match status" value="1"/>
</dbReference>
<dbReference type="NCBIfam" id="NF008750">
    <property type="entry name" value="PRK11784.1-2"/>
    <property type="match status" value="1"/>
</dbReference>
<dbReference type="NCBIfam" id="TIGR03167">
    <property type="entry name" value="tRNA_sel_U_synt"/>
    <property type="match status" value="1"/>
</dbReference>
<dbReference type="Proteomes" id="UP001597304">
    <property type="component" value="Unassembled WGS sequence"/>
</dbReference>
<evidence type="ECO:0000313" key="3">
    <source>
        <dbReference type="EMBL" id="MFD1709777.1"/>
    </source>
</evidence>
<keyword evidence="4" id="KW-1185">Reference proteome</keyword>
<proteinExistence type="predicted"/>
<accession>A0ABW4KPI4</accession>
<evidence type="ECO:0000313" key="4">
    <source>
        <dbReference type="Proteomes" id="UP001597304"/>
    </source>
</evidence>
<dbReference type="SMART" id="SM00450">
    <property type="entry name" value="RHOD"/>
    <property type="match status" value="1"/>
</dbReference>
<organism evidence="3 4">
    <name type="scientific">Ottowia flava</name>
    <dbReference type="NCBI Taxonomy" id="2675430"/>
    <lineage>
        <taxon>Bacteria</taxon>
        <taxon>Pseudomonadati</taxon>
        <taxon>Pseudomonadota</taxon>
        <taxon>Betaproteobacteria</taxon>
        <taxon>Burkholderiales</taxon>
        <taxon>Comamonadaceae</taxon>
        <taxon>Ottowia</taxon>
    </lineage>
</organism>
<dbReference type="PROSITE" id="PS50206">
    <property type="entry name" value="RHODANESE_3"/>
    <property type="match status" value="1"/>
</dbReference>
<dbReference type="GO" id="GO:0016740">
    <property type="term" value="F:transferase activity"/>
    <property type="evidence" value="ECO:0007669"/>
    <property type="project" value="UniProtKB-KW"/>
</dbReference>
<evidence type="ECO:0000259" key="2">
    <source>
        <dbReference type="PROSITE" id="PS50206"/>
    </source>
</evidence>
<keyword evidence="3" id="KW-0808">Transferase</keyword>
<dbReference type="InterPro" id="IPR001763">
    <property type="entry name" value="Rhodanese-like_dom"/>
</dbReference>
<dbReference type="InterPro" id="IPR017582">
    <property type="entry name" value="SelU"/>
</dbReference>
<sequence length="351" mass="39589">MRTPHPIELEIWEFSSYDLVIDARSPREYAEDHIPCALNLPVVNNEEYAEVGTLHRNDTHAAYLIGVQYSLANISRHIEEVISRVDPRGRILVYCFRGGKRSKLWAENLRTIGYRVDVLLGGWKAYRRWVRASLEQFPKQFTFRVLAGSTGCGKTRLLQALERAGCQVLDLEGLANHRGSLIGAVPGEKQPTQKWFDTLLLSKLRSFDTEKPVWVEAESKKIGNIQLPTCLHDAIGRATPLRLEAPMTERIKLWREDYPHFVTDPVAMVERLTPLKPLIGGEELQLWKDLAAEGEVDTLFERVMVAHYDPCYARSDRRSLPGLPTNPPLELSDLSAAALDAVAAKLASEAN</sequence>
<dbReference type="InterPro" id="IPR036873">
    <property type="entry name" value="Rhodanese-like_dom_sf"/>
</dbReference>
<feature type="domain" description="Rhodanese" evidence="2">
    <location>
        <begin position="19"/>
        <end position="135"/>
    </location>
</feature>
<dbReference type="PANTHER" id="PTHR30401:SF0">
    <property type="entry name" value="TRNA 2-SELENOURIDINE SYNTHASE"/>
    <property type="match status" value="1"/>
</dbReference>
<dbReference type="Pfam" id="PF26341">
    <property type="entry name" value="AAA_SelU"/>
    <property type="match status" value="1"/>
</dbReference>
<protein>
    <submittedName>
        <fullName evidence="3">tRNA 2-selenouridine(34) synthase MnmH</fullName>
        <ecNumber evidence="3">2.5.1.-</ecNumber>
    </submittedName>
</protein>
<dbReference type="EC" id="2.5.1.-" evidence="3"/>
<dbReference type="EMBL" id="JBHUEJ010000010">
    <property type="protein sequence ID" value="MFD1709777.1"/>
    <property type="molecule type" value="Genomic_DNA"/>
</dbReference>
<name>A0ABW4KPI4_9BURK</name>
<comment type="caution">
    <text evidence="3">The sequence shown here is derived from an EMBL/GenBank/DDBJ whole genome shotgun (WGS) entry which is preliminary data.</text>
</comment>
<dbReference type="SUPFAM" id="SSF52821">
    <property type="entry name" value="Rhodanese/Cell cycle control phosphatase"/>
    <property type="match status" value="1"/>
</dbReference>
<gene>
    <name evidence="3" type="primary">mnmH</name>
    <name evidence="3" type="ORF">ACFSF0_04110</name>
</gene>